<keyword evidence="2" id="KW-1185">Reference proteome</keyword>
<evidence type="ECO:0000313" key="1">
    <source>
        <dbReference type="EMBL" id="KAH9770472.1"/>
    </source>
</evidence>
<reference evidence="2" key="1">
    <citation type="journal article" date="2023" name="Hortic. Res.">
        <title>A chromosome-level phased genome enabling allele-level studies in sweet orange: a case study on citrus Huanglongbing tolerance.</title>
        <authorList>
            <person name="Wu B."/>
            <person name="Yu Q."/>
            <person name="Deng Z."/>
            <person name="Duan Y."/>
            <person name="Luo F."/>
            <person name="Gmitter F. Jr."/>
        </authorList>
    </citation>
    <scope>NUCLEOTIDE SEQUENCE [LARGE SCALE GENOMIC DNA]</scope>
    <source>
        <strain evidence="2">cv. Valencia</strain>
    </source>
</reference>
<keyword evidence="1" id="KW-0548">Nucleotidyltransferase</keyword>
<accession>A0ACB8LAK7</accession>
<comment type="caution">
    <text evidence="1">The sequence shown here is derived from an EMBL/GenBank/DDBJ whole genome shotgun (WGS) entry which is preliminary data.</text>
</comment>
<name>A0ACB8LAK7_CITSI</name>
<dbReference type="Proteomes" id="UP000829398">
    <property type="component" value="Chromosome 4"/>
</dbReference>
<keyword evidence="1" id="KW-0808">Transferase</keyword>
<protein>
    <submittedName>
        <fullName evidence="1">Reverse transcriptase domain-containing protein</fullName>
    </submittedName>
</protein>
<proteinExistence type="predicted"/>
<keyword evidence="1" id="KW-0695">RNA-directed DNA polymerase</keyword>
<organism evidence="1 2">
    <name type="scientific">Citrus sinensis</name>
    <name type="common">Sweet orange</name>
    <name type="synonym">Citrus aurantium var. sinensis</name>
    <dbReference type="NCBI Taxonomy" id="2711"/>
    <lineage>
        <taxon>Eukaryota</taxon>
        <taxon>Viridiplantae</taxon>
        <taxon>Streptophyta</taxon>
        <taxon>Embryophyta</taxon>
        <taxon>Tracheophyta</taxon>
        <taxon>Spermatophyta</taxon>
        <taxon>Magnoliopsida</taxon>
        <taxon>eudicotyledons</taxon>
        <taxon>Gunneridae</taxon>
        <taxon>Pentapetalae</taxon>
        <taxon>rosids</taxon>
        <taxon>malvids</taxon>
        <taxon>Sapindales</taxon>
        <taxon>Rutaceae</taxon>
        <taxon>Aurantioideae</taxon>
        <taxon>Citrus</taxon>
    </lineage>
</organism>
<gene>
    <name evidence="1" type="ORF">KPL71_012391</name>
</gene>
<sequence>MSNVSRKLKFENCLAVDRKGRGGGLAMLWNSDVNVHVTSFNNHHIDAQVQMEGGSWMRCTGIYGHPEMTQKKHTWTLLRRLAGLSDNPWLCFGDFNEILHPNEKRGGNDRNIDLIREFREALCDCNLVDLGCKGYPFTWNNGRFGKDFVEERLDQFLSNKGWSDKYENCTAVNLETWTSDHCPMLLEVLERGSGIGYRKMSASRIHYEDMWSTYEACKEIIDRQWKRHDNWRSNDPVQLFKQTAKTSMAQLKSWSNEEFKGRQRRLEKLMARLKELNYSGMQHNSGEEIKRVKNQIHNILLDEEIYWKQRSRADWLREGDKNTKYFHAKASSRKRKNKIWGIEDSQGNWMQNADKVESEFCGYFADLFTTSSPDQKLMDTVLEGIGTKVTKEMNDQLIQPFTKEEIVDALMQMCPTKAPGPDGLPATFYQKHWNSVSRGVVNTCLHILNEQGTITPLNHTHIALVPKVKQPRKVTDFRPISLCNVIYRIIAKVIANRLKHHLHNIISPSQSAFIPNRLITDNIIIGYECLHKIRHCKGKKSGLVALKLDISKAYDRVEWLFLEHVMLKLGFARTWVNLIMRCITTSSFSIIINGIAKGIIQPQRGLRQGCPISPYLFLMCAEAFSNLLQRAEEKSLIHGLKFSKDIIISHLLFADDSLIFTKASEADCLHLKRIFEAYAAASGQLFNYDKSSMFFSGNTSSGAIAAIKNIFQLNVVSRHEKYLGLPSMIGRKRSGFFNDIKLRVSSKITNWQHKFFSCGGKEVLIKAVAQAVPAYAMSVFKLPLSTCNDIQQVIAKFWWSSNKEKRGIHWARWEKLSQAKQRGGLGFREFASFNQALVAKQSWRIIQFPNSLMARVLQARYFKSGQFLNARLGSKPSFIWRSILWGRQVIHKGIRWRIGNGEQVEVYKGNWMPRPTSFKPVSPLSLPIDSRVSDLINAANQWNEGLINQHFGKEDAEMILRIPLPSRPMEDQIVWHYDKKGIYSVKSGYQVALKEKFPDIPSCSNQKTNQWSVIWTLSLPEKIKIFTWRAAKNLLPTAENLWKRKVLPQPTCQLCGTKMETTAHALMECKSARAVWKTTKFAADIGNIAHQDILSFVHEAVRRMGKTDANLVIALCWVIWSARNHVLFRGKRDEPCITAAKAEAVVDSFKRIQALGRILTAGDQMTTRASWSPPPSGWVKINVDAAINLEEHRVGLGIIIRDANKDVIAAAVKSTKLHSDVTFTFAEAEAMNWGLSVAIEKGLARVIVESDSQEAVDFVNNRKSSRTEIQWLVAEMQSSLRGFSAWKIQQTPRSCNVIAHSIAKFALEKCKTVVWVDSYPSEVMELFNSLNQ</sequence>
<dbReference type="EMBL" id="CM039173">
    <property type="protein sequence ID" value="KAH9770472.1"/>
    <property type="molecule type" value="Genomic_DNA"/>
</dbReference>
<evidence type="ECO:0000313" key="2">
    <source>
        <dbReference type="Proteomes" id="UP000829398"/>
    </source>
</evidence>